<dbReference type="Proteomes" id="UP000006512">
    <property type="component" value="Unassembled WGS sequence"/>
</dbReference>
<dbReference type="Pfam" id="PF00005">
    <property type="entry name" value="ABC_tran"/>
    <property type="match status" value="1"/>
</dbReference>
<keyword evidence="2" id="KW-0813">Transport</keyword>
<dbReference type="Gene3D" id="3.40.50.300">
    <property type="entry name" value="P-loop containing nucleotide triphosphate hydrolases"/>
    <property type="match status" value="1"/>
</dbReference>
<dbReference type="PROSITE" id="PS50893">
    <property type="entry name" value="ABC_TRANSPORTER_2"/>
    <property type="match status" value="1"/>
</dbReference>
<dbReference type="STRING" id="715226.ABI_05870"/>
<dbReference type="InterPro" id="IPR017871">
    <property type="entry name" value="ABC_transporter-like_CS"/>
</dbReference>
<dbReference type="InterPro" id="IPR003439">
    <property type="entry name" value="ABC_transporter-like_ATP-bd"/>
</dbReference>
<dbReference type="GO" id="GO:0005524">
    <property type="term" value="F:ATP binding"/>
    <property type="evidence" value="ECO:0007669"/>
    <property type="project" value="UniProtKB-KW"/>
</dbReference>
<dbReference type="InterPro" id="IPR015855">
    <property type="entry name" value="ABC_transpr_MalK-like"/>
</dbReference>
<dbReference type="PANTHER" id="PTHR43875:SF3">
    <property type="entry name" value="MALTOSE_MALTODEXTRIN IMPORT ATP-BINDING PROTEIN MALK"/>
    <property type="match status" value="1"/>
</dbReference>
<keyword evidence="10" id="KW-1185">Reference proteome</keyword>
<proteinExistence type="inferred from homology"/>
<dbReference type="NCBIfam" id="NF008653">
    <property type="entry name" value="PRK11650.1"/>
    <property type="match status" value="1"/>
</dbReference>
<dbReference type="OrthoDB" id="9802264at2"/>
<dbReference type="AlphaFoldDB" id="F4QKK2"/>
<dbReference type="InterPro" id="IPR012340">
    <property type="entry name" value="NA-bd_OB-fold"/>
</dbReference>
<dbReference type="SMART" id="SM00382">
    <property type="entry name" value="AAA"/>
    <property type="match status" value="1"/>
</dbReference>
<evidence type="ECO:0000259" key="8">
    <source>
        <dbReference type="PROSITE" id="PS50893"/>
    </source>
</evidence>
<keyword evidence="5" id="KW-0547">Nucleotide-binding</keyword>
<dbReference type="EMBL" id="GL883077">
    <property type="protein sequence ID" value="EGF92154.1"/>
    <property type="molecule type" value="Genomic_DNA"/>
</dbReference>
<dbReference type="CDD" id="cd03301">
    <property type="entry name" value="ABC_MalK_N"/>
    <property type="match status" value="1"/>
</dbReference>
<organism evidence="9 10">
    <name type="scientific">Asticcacaulis biprosthecium C19</name>
    <dbReference type="NCBI Taxonomy" id="715226"/>
    <lineage>
        <taxon>Bacteria</taxon>
        <taxon>Pseudomonadati</taxon>
        <taxon>Pseudomonadota</taxon>
        <taxon>Alphaproteobacteria</taxon>
        <taxon>Caulobacterales</taxon>
        <taxon>Caulobacteraceae</taxon>
        <taxon>Asticcacaulis</taxon>
    </lineage>
</organism>
<gene>
    <name evidence="9" type="ORF">ABI_05870</name>
</gene>
<evidence type="ECO:0000313" key="10">
    <source>
        <dbReference type="Proteomes" id="UP000006512"/>
    </source>
</evidence>
<dbReference type="GO" id="GO:0016887">
    <property type="term" value="F:ATP hydrolysis activity"/>
    <property type="evidence" value="ECO:0007669"/>
    <property type="project" value="InterPro"/>
</dbReference>
<dbReference type="eggNOG" id="COG3842">
    <property type="taxonomic scope" value="Bacteria"/>
</dbReference>
<dbReference type="Gene3D" id="2.40.50.100">
    <property type="match status" value="1"/>
</dbReference>
<evidence type="ECO:0000256" key="7">
    <source>
        <dbReference type="ARBA" id="ARBA00023136"/>
    </source>
</evidence>
<dbReference type="InterPro" id="IPR040582">
    <property type="entry name" value="OB_MalK-like"/>
</dbReference>
<evidence type="ECO:0000256" key="5">
    <source>
        <dbReference type="ARBA" id="ARBA00022741"/>
    </source>
</evidence>
<dbReference type="PANTHER" id="PTHR43875">
    <property type="entry name" value="MALTODEXTRIN IMPORT ATP-BINDING PROTEIN MSMX"/>
    <property type="match status" value="1"/>
</dbReference>
<keyword evidence="6" id="KW-0067">ATP-binding</keyword>
<accession>F4QKK2</accession>
<dbReference type="RefSeq" id="WP_006271326.1">
    <property type="nucleotide sequence ID" value="NZ_GL883077.1"/>
</dbReference>
<dbReference type="InterPro" id="IPR027417">
    <property type="entry name" value="P-loop_NTPase"/>
</dbReference>
<dbReference type="PROSITE" id="PS00211">
    <property type="entry name" value="ABC_TRANSPORTER_1"/>
    <property type="match status" value="1"/>
</dbReference>
<dbReference type="SUPFAM" id="SSF50331">
    <property type="entry name" value="MOP-like"/>
    <property type="match status" value="1"/>
</dbReference>
<feature type="domain" description="ABC transporter" evidence="8">
    <location>
        <begin position="4"/>
        <end position="234"/>
    </location>
</feature>
<dbReference type="InterPro" id="IPR003593">
    <property type="entry name" value="AAA+_ATPase"/>
</dbReference>
<evidence type="ECO:0000256" key="1">
    <source>
        <dbReference type="ARBA" id="ARBA00005417"/>
    </source>
</evidence>
<keyword evidence="7" id="KW-0472">Membrane</keyword>
<evidence type="ECO:0000313" key="9">
    <source>
        <dbReference type="EMBL" id="EGF92154.1"/>
    </source>
</evidence>
<dbReference type="FunFam" id="3.40.50.300:FF:000042">
    <property type="entry name" value="Maltose/maltodextrin ABC transporter, ATP-binding protein"/>
    <property type="match status" value="1"/>
</dbReference>
<dbReference type="InterPro" id="IPR047641">
    <property type="entry name" value="ABC_transpr_MalK/UgpC-like"/>
</dbReference>
<evidence type="ECO:0000256" key="2">
    <source>
        <dbReference type="ARBA" id="ARBA00022448"/>
    </source>
</evidence>
<dbReference type="GO" id="GO:1990060">
    <property type="term" value="C:maltose transport complex"/>
    <property type="evidence" value="ECO:0007669"/>
    <property type="project" value="TreeGrafter"/>
</dbReference>
<evidence type="ECO:0000256" key="4">
    <source>
        <dbReference type="ARBA" id="ARBA00022519"/>
    </source>
</evidence>
<name>F4QKK2_9CAUL</name>
<dbReference type="Gene3D" id="2.40.50.140">
    <property type="entry name" value="Nucleic acid-binding proteins"/>
    <property type="match status" value="1"/>
</dbReference>
<dbReference type="HOGENOM" id="CLU_000604_1_1_5"/>
<reference evidence="10" key="1">
    <citation type="submission" date="2011-03" db="EMBL/GenBank/DDBJ databases">
        <title>Draft genome sequence of Brevundimonas diminuta.</title>
        <authorList>
            <person name="Brown P.J.B."/>
            <person name="Buechlein A."/>
            <person name="Hemmerich C."/>
            <person name="Brun Y.V."/>
        </authorList>
    </citation>
    <scope>NUCLEOTIDE SEQUENCE [LARGE SCALE GENOMIC DNA]</scope>
    <source>
        <strain evidence="10">C19</strain>
    </source>
</reference>
<evidence type="ECO:0000256" key="3">
    <source>
        <dbReference type="ARBA" id="ARBA00022475"/>
    </source>
</evidence>
<keyword evidence="3" id="KW-1003">Cell membrane</keyword>
<dbReference type="SUPFAM" id="SSF52540">
    <property type="entry name" value="P-loop containing nucleoside triphosphate hydrolases"/>
    <property type="match status" value="1"/>
</dbReference>
<keyword evidence="4" id="KW-0997">Cell inner membrane</keyword>
<protein>
    <submittedName>
        <fullName evidence="9">MtlK</fullName>
    </submittedName>
</protein>
<dbReference type="InterPro" id="IPR008995">
    <property type="entry name" value="Mo/tungstate-bd_C_term_dom"/>
</dbReference>
<comment type="similarity">
    <text evidence="1">Belongs to the ABC transporter superfamily.</text>
</comment>
<evidence type="ECO:0000256" key="6">
    <source>
        <dbReference type="ARBA" id="ARBA00022840"/>
    </source>
</evidence>
<dbReference type="GO" id="GO:0055052">
    <property type="term" value="C:ATP-binding cassette (ABC) transporter complex, substrate-binding subunit-containing"/>
    <property type="evidence" value="ECO:0007669"/>
    <property type="project" value="TreeGrafter"/>
</dbReference>
<dbReference type="Pfam" id="PF17912">
    <property type="entry name" value="OB_MalK"/>
    <property type="match status" value="1"/>
</dbReference>
<sequence length="369" mass="39699">MANVELRGLEKNFGANTVLKGVDLAIRDGEFVVIVGPSGCGKSTLLRLIAGLEPPTQGDILIEGKSALEDAPAQRGVAMVFQSYALYPHLNVFDNMAFGLRMAKMAERDIKAAVEKAAQMLGIEDLLDRRPRELSGGQRQRVAIGRAIVRQPRLFLLDEPLSNLDAGLRVHMRHEFARLHRELATTMIYVTHDQVEAMTLADRIVVLNAGGVEQIGTPQEIYDSPRNLFVAGFLGSPRMNLIAGEVAAIKDEGVRIKLVTGDEVTAAVVPGKAVPGDKVTLGVRPECLSADGLGNILTATVDVVETLGSTRAVYAMMPRADQPVCAILPVAFAVRHGDVVRLHFDPTQAYLFDGSGEAFGRNGSKTQAA</sequence>
<dbReference type="GO" id="GO:0015423">
    <property type="term" value="F:ABC-type maltose transporter activity"/>
    <property type="evidence" value="ECO:0007669"/>
    <property type="project" value="TreeGrafter"/>
</dbReference>